<dbReference type="Proteomes" id="UP000005801">
    <property type="component" value="Unassembled WGS sequence"/>
</dbReference>
<dbReference type="eggNOG" id="COG1572">
    <property type="taxonomic scope" value="Bacteria"/>
</dbReference>
<dbReference type="RefSeq" id="WP_006973508.1">
    <property type="nucleotide sequence ID" value="NZ_ABCS01000048.1"/>
</dbReference>
<name>A6G9W6_9BACT</name>
<comment type="caution">
    <text evidence="1">The sequence shown here is derived from an EMBL/GenBank/DDBJ whole genome shotgun (WGS) entry which is preliminary data.</text>
</comment>
<dbReference type="OrthoDB" id="3909977at2"/>
<accession>A6G9W6</accession>
<protein>
    <submittedName>
        <fullName evidence="1">Uncharacterized protein</fullName>
    </submittedName>
</protein>
<sequence>MTAYQVIGIPMAQSAVEVEPTARIADVVAGRELVVRVDFELPADWSARTLSARVEVEVEDATPELFFDKRVVAAPSTPGDPTTSFLVELPADTVVEQARYAVSVVECDQVPGGDDPNAARFPSAGRAELGARRTGPIEIHIVPFLVAGFVPETTPEILDGFADAVRAIYPTTEVILTVGEVLDDGPTVDMGQHLVRLGQLRDEEQPPADVYYYGLISGAETREEFCPTCPTGTSESAGQLHVGFAVGAAFADALSESTLVHELGHMHGRSHAPCGDPNQLDPSYPYPDGSIGVEGYDYRTGEFFPPDTPDVMGYCQPRWVSDYTYRALMDWLVTWNP</sequence>
<dbReference type="AlphaFoldDB" id="A6G9W6"/>
<evidence type="ECO:0000313" key="1">
    <source>
        <dbReference type="EMBL" id="EDM77291.1"/>
    </source>
</evidence>
<evidence type="ECO:0000313" key="2">
    <source>
        <dbReference type="Proteomes" id="UP000005801"/>
    </source>
</evidence>
<organism evidence="1 2">
    <name type="scientific">Plesiocystis pacifica SIR-1</name>
    <dbReference type="NCBI Taxonomy" id="391625"/>
    <lineage>
        <taxon>Bacteria</taxon>
        <taxon>Pseudomonadati</taxon>
        <taxon>Myxococcota</taxon>
        <taxon>Polyangia</taxon>
        <taxon>Nannocystales</taxon>
        <taxon>Nannocystaceae</taxon>
        <taxon>Plesiocystis</taxon>
    </lineage>
</organism>
<dbReference type="Pfam" id="PF10462">
    <property type="entry name" value="Peptidase_M66"/>
    <property type="match status" value="1"/>
</dbReference>
<dbReference type="STRING" id="391625.PPSIR1_26278"/>
<dbReference type="EMBL" id="ABCS01000048">
    <property type="protein sequence ID" value="EDM77291.1"/>
    <property type="molecule type" value="Genomic_DNA"/>
</dbReference>
<reference evidence="1 2" key="1">
    <citation type="submission" date="2007-06" db="EMBL/GenBank/DDBJ databases">
        <authorList>
            <person name="Shimkets L."/>
            <person name="Ferriera S."/>
            <person name="Johnson J."/>
            <person name="Kravitz S."/>
            <person name="Beeson K."/>
            <person name="Sutton G."/>
            <person name="Rogers Y.-H."/>
            <person name="Friedman R."/>
            <person name="Frazier M."/>
            <person name="Venter J.C."/>
        </authorList>
    </citation>
    <scope>NUCLEOTIDE SEQUENCE [LARGE SCALE GENOMIC DNA]</scope>
    <source>
        <strain evidence="1 2">SIR-1</strain>
    </source>
</reference>
<gene>
    <name evidence="1" type="ORF">PPSIR1_26278</name>
</gene>
<proteinExistence type="predicted"/>
<keyword evidence="2" id="KW-1185">Reference proteome</keyword>